<dbReference type="EMBL" id="QGDT01000001">
    <property type="protein sequence ID" value="PWJ60262.1"/>
    <property type="molecule type" value="Genomic_DNA"/>
</dbReference>
<keyword evidence="2" id="KW-1185">Reference proteome</keyword>
<dbReference type="AlphaFoldDB" id="A0A316ARP6"/>
<organism evidence="1 2">
    <name type="scientific">Dyadobacter jejuensis</name>
    <dbReference type="NCBI Taxonomy" id="1082580"/>
    <lineage>
        <taxon>Bacteria</taxon>
        <taxon>Pseudomonadati</taxon>
        <taxon>Bacteroidota</taxon>
        <taxon>Cytophagia</taxon>
        <taxon>Cytophagales</taxon>
        <taxon>Spirosomataceae</taxon>
        <taxon>Dyadobacter</taxon>
    </lineage>
</organism>
<proteinExistence type="predicted"/>
<sequence length="241" mass="28467">MRIITLLVLATFWLSKAYGQTAPKGEKGPFAQAEEPVKAYKEATRYSQNLYNGRIYYWYDYRSEEHQFFQVPDWSVGGVHYDGQTFDSIQIKYDIFKDQVVIHHLNGDHMLLQTSKIDRFRVHDHTFLHLTSGKDLPAFMPTGFYDQRYTGPTALLIRRKKDRQEKIVDKRVISLYPIKDAYYVKIGGEYHQVRSKKSVLRLFPGEERAMRRALRANQIQYRKDREEGILLMIKNYDSKAI</sequence>
<gene>
    <name evidence="1" type="ORF">CLV98_101443</name>
</gene>
<name>A0A316ARP6_9BACT</name>
<accession>A0A316ARP6</accession>
<evidence type="ECO:0000313" key="2">
    <source>
        <dbReference type="Proteomes" id="UP000245880"/>
    </source>
</evidence>
<evidence type="ECO:0000313" key="1">
    <source>
        <dbReference type="EMBL" id="PWJ60262.1"/>
    </source>
</evidence>
<protein>
    <submittedName>
        <fullName evidence="1">Uncharacterized protein</fullName>
    </submittedName>
</protein>
<reference evidence="1 2" key="1">
    <citation type="submission" date="2018-03" db="EMBL/GenBank/DDBJ databases">
        <title>Genomic Encyclopedia of Archaeal and Bacterial Type Strains, Phase II (KMG-II): from individual species to whole genera.</title>
        <authorList>
            <person name="Goeker M."/>
        </authorList>
    </citation>
    <scope>NUCLEOTIDE SEQUENCE [LARGE SCALE GENOMIC DNA]</scope>
    <source>
        <strain evidence="1 2">DSM 100346</strain>
    </source>
</reference>
<comment type="caution">
    <text evidence="1">The sequence shown here is derived from an EMBL/GenBank/DDBJ whole genome shotgun (WGS) entry which is preliminary data.</text>
</comment>
<dbReference type="OrthoDB" id="655382at2"/>
<dbReference type="Proteomes" id="UP000245880">
    <property type="component" value="Unassembled WGS sequence"/>
</dbReference>
<dbReference type="RefSeq" id="WP_109672403.1">
    <property type="nucleotide sequence ID" value="NZ_QGDT01000001.1"/>
</dbReference>